<evidence type="ECO:0000313" key="2">
    <source>
        <dbReference type="EnsemblPlants" id="LPERR06G04720.1"/>
    </source>
</evidence>
<dbReference type="AlphaFoldDB" id="A0A0D9WMJ7"/>
<proteinExistence type="predicted"/>
<sequence>MASSSHAVAPFLLIMITLCAVVSVHSSRPIGAAERDGGIIAGAARSLPERSMIVVLPRNGRREPMFRPPSPKANTALTSFMPPCSGAGPGCNITPGGIN</sequence>
<feature type="signal peptide" evidence="1">
    <location>
        <begin position="1"/>
        <end position="26"/>
    </location>
</feature>
<accession>A0A0D9WMJ7</accession>
<evidence type="ECO:0000256" key="1">
    <source>
        <dbReference type="SAM" id="SignalP"/>
    </source>
</evidence>
<dbReference type="Gramene" id="LPERR06G04720.1">
    <property type="protein sequence ID" value="LPERR06G04720.1"/>
    <property type="gene ID" value="LPERR06G04720"/>
</dbReference>
<dbReference type="HOGENOM" id="CLU_154151_0_0_1"/>
<reference evidence="2" key="3">
    <citation type="submission" date="2015-04" db="UniProtKB">
        <authorList>
            <consortium name="EnsemblPlants"/>
        </authorList>
    </citation>
    <scope>IDENTIFICATION</scope>
</reference>
<keyword evidence="1" id="KW-0732">Signal</keyword>
<protein>
    <submittedName>
        <fullName evidence="2">Uncharacterized protein</fullName>
    </submittedName>
</protein>
<dbReference type="Proteomes" id="UP000032180">
    <property type="component" value="Chromosome 6"/>
</dbReference>
<keyword evidence="3" id="KW-1185">Reference proteome</keyword>
<reference evidence="3" key="2">
    <citation type="submission" date="2013-12" db="EMBL/GenBank/DDBJ databases">
        <authorList>
            <person name="Yu Y."/>
            <person name="Lee S."/>
            <person name="de Baynast K."/>
            <person name="Wissotski M."/>
            <person name="Liu L."/>
            <person name="Talag J."/>
            <person name="Goicoechea J."/>
            <person name="Angelova A."/>
            <person name="Jetty R."/>
            <person name="Kudrna D."/>
            <person name="Golser W."/>
            <person name="Rivera L."/>
            <person name="Zhang J."/>
            <person name="Wing R."/>
        </authorList>
    </citation>
    <scope>NUCLEOTIDE SEQUENCE</scope>
</reference>
<feature type="chain" id="PRO_5002348857" evidence="1">
    <location>
        <begin position="27"/>
        <end position="99"/>
    </location>
</feature>
<evidence type="ECO:0000313" key="3">
    <source>
        <dbReference type="Proteomes" id="UP000032180"/>
    </source>
</evidence>
<organism evidence="2 3">
    <name type="scientific">Leersia perrieri</name>
    <dbReference type="NCBI Taxonomy" id="77586"/>
    <lineage>
        <taxon>Eukaryota</taxon>
        <taxon>Viridiplantae</taxon>
        <taxon>Streptophyta</taxon>
        <taxon>Embryophyta</taxon>
        <taxon>Tracheophyta</taxon>
        <taxon>Spermatophyta</taxon>
        <taxon>Magnoliopsida</taxon>
        <taxon>Liliopsida</taxon>
        <taxon>Poales</taxon>
        <taxon>Poaceae</taxon>
        <taxon>BOP clade</taxon>
        <taxon>Oryzoideae</taxon>
        <taxon>Oryzeae</taxon>
        <taxon>Oryzinae</taxon>
        <taxon>Leersia</taxon>
    </lineage>
</organism>
<name>A0A0D9WMJ7_9ORYZ</name>
<dbReference type="EnsemblPlants" id="LPERR06G04720.1">
    <property type="protein sequence ID" value="LPERR06G04720.1"/>
    <property type="gene ID" value="LPERR06G04720"/>
</dbReference>
<reference evidence="2 3" key="1">
    <citation type="submission" date="2012-08" db="EMBL/GenBank/DDBJ databases">
        <title>Oryza genome evolution.</title>
        <authorList>
            <person name="Wing R.A."/>
        </authorList>
    </citation>
    <scope>NUCLEOTIDE SEQUENCE</scope>
</reference>